<gene>
    <name evidence="1" type="ORF">QR680_004367</name>
</gene>
<protein>
    <submittedName>
        <fullName evidence="1">Uncharacterized protein</fullName>
    </submittedName>
</protein>
<keyword evidence="2" id="KW-1185">Reference proteome</keyword>
<proteinExistence type="predicted"/>
<dbReference type="EMBL" id="JAUCMV010000003">
    <property type="protein sequence ID" value="KAK0409147.1"/>
    <property type="molecule type" value="Genomic_DNA"/>
</dbReference>
<dbReference type="Proteomes" id="UP001175271">
    <property type="component" value="Unassembled WGS sequence"/>
</dbReference>
<name>A0AA39HNH9_9BILA</name>
<accession>A0AA39HNH9</accession>
<comment type="caution">
    <text evidence="1">The sequence shown here is derived from an EMBL/GenBank/DDBJ whole genome shotgun (WGS) entry which is preliminary data.</text>
</comment>
<dbReference type="AlphaFoldDB" id="A0AA39HNH9"/>
<evidence type="ECO:0000313" key="2">
    <source>
        <dbReference type="Proteomes" id="UP001175271"/>
    </source>
</evidence>
<organism evidence="1 2">
    <name type="scientific">Steinernema hermaphroditum</name>
    <dbReference type="NCBI Taxonomy" id="289476"/>
    <lineage>
        <taxon>Eukaryota</taxon>
        <taxon>Metazoa</taxon>
        <taxon>Ecdysozoa</taxon>
        <taxon>Nematoda</taxon>
        <taxon>Chromadorea</taxon>
        <taxon>Rhabditida</taxon>
        <taxon>Tylenchina</taxon>
        <taxon>Panagrolaimomorpha</taxon>
        <taxon>Strongyloidoidea</taxon>
        <taxon>Steinernematidae</taxon>
        <taxon>Steinernema</taxon>
    </lineage>
</organism>
<sequence>MMSDLVSKADTLATREGDRLLKVPLRSPAEEICQVHCFNRNVAKEDTELLDELEPRPKLAAVINAAYYFEMPDFIHMYPLQCSAPSTNLIRRMLKTPRILR</sequence>
<reference evidence="1" key="1">
    <citation type="submission" date="2023-06" db="EMBL/GenBank/DDBJ databases">
        <title>Genomic analysis of the entomopathogenic nematode Steinernema hermaphroditum.</title>
        <authorList>
            <person name="Schwarz E.M."/>
            <person name="Heppert J.K."/>
            <person name="Baniya A."/>
            <person name="Schwartz H.T."/>
            <person name="Tan C.-H."/>
            <person name="Antoshechkin I."/>
            <person name="Sternberg P.W."/>
            <person name="Goodrich-Blair H."/>
            <person name="Dillman A.R."/>
        </authorList>
    </citation>
    <scope>NUCLEOTIDE SEQUENCE</scope>
    <source>
        <strain evidence="1">PS9179</strain>
        <tissue evidence="1">Whole animal</tissue>
    </source>
</reference>
<evidence type="ECO:0000313" key="1">
    <source>
        <dbReference type="EMBL" id="KAK0409147.1"/>
    </source>
</evidence>